<protein>
    <submittedName>
        <fullName evidence="2">Uncharacterized protein</fullName>
    </submittedName>
</protein>
<evidence type="ECO:0000313" key="3">
    <source>
        <dbReference type="Proteomes" id="UP000054538"/>
    </source>
</evidence>
<keyword evidence="3" id="KW-1185">Reference proteome</keyword>
<feature type="non-terminal residue" evidence="2">
    <location>
        <position position="1"/>
    </location>
</feature>
<evidence type="ECO:0000256" key="1">
    <source>
        <dbReference type="SAM" id="MobiDB-lite"/>
    </source>
</evidence>
<organism evidence="2 3">
    <name type="scientific">Paxillus rubicundulus Ve08.2h10</name>
    <dbReference type="NCBI Taxonomy" id="930991"/>
    <lineage>
        <taxon>Eukaryota</taxon>
        <taxon>Fungi</taxon>
        <taxon>Dikarya</taxon>
        <taxon>Basidiomycota</taxon>
        <taxon>Agaricomycotina</taxon>
        <taxon>Agaricomycetes</taxon>
        <taxon>Agaricomycetidae</taxon>
        <taxon>Boletales</taxon>
        <taxon>Paxilineae</taxon>
        <taxon>Paxillaceae</taxon>
        <taxon>Paxillus</taxon>
    </lineage>
</organism>
<accession>A0A0D0DJF3</accession>
<sequence length="129" mass="13930">PDHGLSTKQMSRKKKEKSHTTTGLACNVDGSEKLPPTLNQFLGLSEEDEIGDSMEFEGGDKAIVVAVSQEMAEKRGEEVEVELDDDEDMGPVIEVSCAEVPNLCQKLEDACLQLGDANSPTSLDLVSHI</sequence>
<gene>
    <name evidence="2" type="ORF">PAXRUDRAFT_149954</name>
</gene>
<dbReference type="InParanoid" id="A0A0D0DJF3"/>
<feature type="region of interest" description="Disordered" evidence="1">
    <location>
        <begin position="1"/>
        <end position="30"/>
    </location>
</feature>
<proteinExistence type="predicted"/>
<dbReference type="HOGENOM" id="CLU_1953982_0_0_1"/>
<dbReference type="Proteomes" id="UP000054538">
    <property type="component" value="Unassembled WGS sequence"/>
</dbReference>
<name>A0A0D0DJF3_9AGAM</name>
<evidence type="ECO:0000313" key="2">
    <source>
        <dbReference type="EMBL" id="KIK91238.1"/>
    </source>
</evidence>
<reference evidence="3" key="2">
    <citation type="submission" date="2015-01" db="EMBL/GenBank/DDBJ databases">
        <title>Evolutionary Origins and Diversification of the Mycorrhizal Mutualists.</title>
        <authorList>
            <consortium name="DOE Joint Genome Institute"/>
            <consortium name="Mycorrhizal Genomics Consortium"/>
            <person name="Kohler A."/>
            <person name="Kuo A."/>
            <person name="Nagy L.G."/>
            <person name="Floudas D."/>
            <person name="Copeland A."/>
            <person name="Barry K.W."/>
            <person name="Cichocki N."/>
            <person name="Veneault-Fourrey C."/>
            <person name="LaButti K."/>
            <person name="Lindquist E.A."/>
            <person name="Lipzen A."/>
            <person name="Lundell T."/>
            <person name="Morin E."/>
            <person name="Murat C."/>
            <person name="Riley R."/>
            <person name="Ohm R."/>
            <person name="Sun H."/>
            <person name="Tunlid A."/>
            <person name="Henrissat B."/>
            <person name="Grigoriev I.V."/>
            <person name="Hibbett D.S."/>
            <person name="Martin F."/>
        </authorList>
    </citation>
    <scope>NUCLEOTIDE SEQUENCE [LARGE SCALE GENOMIC DNA]</scope>
    <source>
        <strain evidence="3">Ve08.2h10</strain>
    </source>
</reference>
<dbReference type="EMBL" id="KN825411">
    <property type="protein sequence ID" value="KIK91238.1"/>
    <property type="molecule type" value="Genomic_DNA"/>
</dbReference>
<dbReference type="AlphaFoldDB" id="A0A0D0DJF3"/>
<reference evidence="2 3" key="1">
    <citation type="submission" date="2014-04" db="EMBL/GenBank/DDBJ databases">
        <authorList>
            <consortium name="DOE Joint Genome Institute"/>
            <person name="Kuo A."/>
            <person name="Kohler A."/>
            <person name="Jargeat P."/>
            <person name="Nagy L.G."/>
            <person name="Floudas D."/>
            <person name="Copeland A."/>
            <person name="Barry K.W."/>
            <person name="Cichocki N."/>
            <person name="Veneault-Fourrey C."/>
            <person name="LaButti K."/>
            <person name="Lindquist E.A."/>
            <person name="Lipzen A."/>
            <person name="Lundell T."/>
            <person name="Morin E."/>
            <person name="Murat C."/>
            <person name="Sun H."/>
            <person name="Tunlid A."/>
            <person name="Henrissat B."/>
            <person name="Grigoriev I.V."/>
            <person name="Hibbett D.S."/>
            <person name="Martin F."/>
            <person name="Nordberg H.P."/>
            <person name="Cantor M.N."/>
            <person name="Hua S.X."/>
        </authorList>
    </citation>
    <scope>NUCLEOTIDE SEQUENCE [LARGE SCALE GENOMIC DNA]</scope>
    <source>
        <strain evidence="2 3">Ve08.2h10</strain>
    </source>
</reference>